<evidence type="ECO:0008006" key="4">
    <source>
        <dbReference type="Google" id="ProtNLM"/>
    </source>
</evidence>
<evidence type="ECO:0000313" key="3">
    <source>
        <dbReference type="Proteomes" id="UP000245474"/>
    </source>
</evidence>
<organism evidence="2 3">
    <name type="scientific">Sediminicurvatus halobius</name>
    <dbReference type="NCBI Taxonomy" id="2182432"/>
    <lineage>
        <taxon>Bacteria</taxon>
        <taxon>Pseudomonadati</taxon>
        <taxon>Pseudomonadota</taxon>
        <taxon>Gammaproteobacteria</taxon>
        <taxon>Chromatiales</taxon>
        <taxon>Ectothiorhodospiraceae</taxon>
        <taxon>Sediminicurvatus</taxon>
    </lineage>
</organism>
<accession>A0A2U2MX60</accession>
<name>A0A2U2MX60_9GAMM</name>
<protein>
    <recommendedName>
        <fullName evidence="4">HPr-rel-A system PqqD family peptide chaperone</fullName>
    </recommendedName>
</protein>
<reference evidence="2 3" key="1">
    <citation type="submission" date="2018-05" db="EMBL/GenBank/DDBJ databases">
        <title>Spiribacter halobius sp. nov., a moderately halophilic bacterium isolated from marine solar saltern.</title>
        <authorList>
            <person name="Zheng W.-S."/>
            <person name="Lu D.-C."/>
            <person name="Du Z.-J."/>
        </authorList>
    </citation>
    <scope>NUCLEOTIDE SEQUENCE [LARGE SCALE GENOMIC DNA]</scope>
    <source>
        <strain evidence="2 3">E85</strain>
    </source>
</reference>
<sequence length="123" mass="13927">MAHWRRTTRSEPRPRRGQEPRPVQDSATTPLTLSPGCRWRTWEGESVLYDTRSDATHYLNAFSTQVLHCIEQGIAEPDAITRRVRSALGLRAWVATQRDVHRALAELWIAGIIIAAEAEKDAP</sequence>
<proteinExistence type="predicted"/>
<dbReference type="InterPro" id="IPR027599">
    <property type="entry name" value="PqqD-rel_X"/>
</dbReference>
<keyword evidence="3" id="KW-1185">Reference proteome</keyword>
<comment type="caution">
    <text evidence="2">The sequence shown here is derived from an EMBL/GenBank/DDBJ whole genome shotgun (WGS) entry which is preliminary data.</text>
</comment>
<evidence type="ECO:0000313" key="2">
    <source>
        <dbReference type="EMBL" id="PWG61455.1"/>
    </source>
</evidence>
<dbReference type="Proteomes" id="UP000245474">
    <property type="component" value="Unassembled WGS sequence"/>
</dbReference>
<gene>
    <name evidence="2" type="ORF">DEM34_16280</name>
</gene>
<evidence type="ECO:0000256" key="1">
    <source>
        <dbReference type="SAM" id="MobiDB-lite"/>
    </source>
</evidence>
<feature type="region of interest" description="Disordered" evidence="1">
    <location>
        <begin position="1"/>
        <end position="35"/>
    </location>
</feature>
<dbReference type="NCBIfam" id="TIGR04353">
    <property type="entry name" value="PqqD_rel_X"/>
    <property type="match status" value="1"/>
</dbReference>
<feature type="compositionally biased region" description="Basic and acidic residues" evidence="1">
    <location>
        <begin position="8"/>
        <end position="19"/>
    </location>
</feature>
<dbReference type="EMBL" id="QFFI01000034">
    <property type="protein sequence ID" value="PWG61455.1"/>
    <property type="molecule type" value="Genomic_DNA"/>
</dbReference>
<dbReference type="AlphaFoldDB" id="A0A2U2MX60"/>